<dbReference type="GO" id="GO:0012505">
    <property type="term" value="C:endomembrane system"/>
    <property type="evidence" value="ECO:0007669"/>
    <property type="project" value="UniProtKB-SubCell"/>
</dbReference>
<protein>
    <recommendedName>
        <fullName evidence="6">Clathrin/coatomer adaptor adaptin-like N-terminal domain-containing protein</fullName>
    </recommendedName>
</protein>
<dbReference type="InterPro" id="IPR002553">
    <property type="entry name" value="Clathrin/coatomer_adapt-like_N"/>
</dbReference>
<dbReference type="Gene3D" id="1.25.10.10">
    <property type="entry name" value="Leucine-rich Repeat Variant"/>
    <property type="match status" value="1"/>
</dbReference>
<dbReference type="Proteomes" id="UP000239757">
    <property type="component" value="Unassembled WGS sequence"/>
</dbReference>
<evidence type="ECO:0000259" key="6">
    <source>
        <dbReference type="Pfam" id="PF01602"/>
    </source>
</evidence>
<sequence length="167" mass="19106">MPSLFAPYHKDFFIYSSDSYQVKALKLEILSSIATASSISSIFKEWQDYIRDQDRRFAAATVAAIENPLFSEVIPNFAEFLTKELGCRYQEADVLVQAIISIKSIIKQDPPIHEKVIIRLVRSLDSIKMPSVRAMIIWMVGEYSSLGEIIPRMLTTELKYLAWCFTS</sequence>
<accession>A0A2P5WRC8</accession>
<evidence type="ECO:0000256" key="4">
    <source>
        <dbReference type="ARBA" id="ARBA00022927"/>
    </source>
</evidence>
<keyword evidence="3" id="KW-0813">Transport</keyword>
<comment type="similarity">
    <text evidence="2">Belongs to the adaptor complexes large subunit family.</text>
</comment>
<dbReference type="AlphaFoldDB" id="A0A2P5WRC8"/>
<evidence type="ECO:0000313" key="7">
    <source>
        <dbReference type="EMBL" id="PPR93591.1"/>
    </source>
</evidence>
<name>A0A2P5WRC8_GOSBA</name>
<dbReference type="GO" id="GO:0006886">
    <property type="term" value="P:intracellular protein transport"/>
    <property type="evidence" value="ECO:0007669"/>
    <property type="project" value="InterPro"/>
</dbReference>
<evidence type="ECO:0000313" key="8">
    <source>
        <dbReference type="Proteomes" id="UP000239757"/>
    </source>
</evidence>
<dbReference type="PANTHER" id="PTHR11134">
    <property type="entry name" value="ADAPTOR COMPLEX SUBUNIT BETA FAMILY MEMBER"/>
    <property type="match status" value="1"/>
</dbReference>
<keyword evidence="4" id="KW-0653">Protein transport</keyword>
<gene>
    <name evidence="7" type="ORF">GOBAR_AA27083</name>
</gene>
<feature type="domain" description="Clathrin/coatomer adaptor adaptin-like N-terminal" evidence="6">
    <location>
        <begin position="4"/>
        <end position="148"/>
    </location>
</feature>
<dbReference type="Pfam" id="PF01602">
    <property type="entry name" value="Adaptin_N"/>
    <property type="match status" value="1"/>
</dbReference>
<evidence type="ECO:0000256" key="3">
    <source>
        <dbReference type="ARBA" id="ARBA00022448"/>
    </source>
</evidence>
<reference evidence="7 8" key="1">
    <citation type="submission" date="2015-01" db="EMBL/GenBank/DDBJ databases">
        <title>Genome of allotetraploid Gossypium barbadense reveals genomic plasticity and fiber elongation in cotton evolution.</title>
        <authorList>
            <person name="Chen X."/>
            <person name="Liu X."/>
            <person name="Zhao B."/>
            <person name="Zheng H."/>
            <person name="Hu Y."/>
            <person name="Lu G."/>
            <person name="Yang C."/>
            <person name="Chen J."/>
            <person name="Shan C."/>
            <person name="Zhang L."/>
            <person name="Zhou Y."/>
            <person name="Wang L."/>
            <person name="Guo W."/>
            <person name="Bai Y."/>
            <person name="Ruan J."/>
            <person name="Shangguan X."/>
            <person name="Mao Y."/>
            <person name="Jiang J."/>
            <person name="Zhu Y."/>
            <person name="Lei J."/>
            <person name="Kang H."/>
            <person name="Chen S."/>
            <person name="He X."/>
            <person name="Wang R."/>
            <person name="Wang Y."/>
            <person name="Chen J."/>
            <person name="Wang L."/>
            <person name="Yu S."/>
            <person name="Wang B."/>
            <person name="Wei J."/>
            <person name="Song S."/>
            <person name="Lu X."/>
            <person name="Gao Z."/>
            <person name="Gu W."/>
            <person name="Deng X."/>
            <person name="Ma D."/>
            <person name="Wang S."/>
            <person name="Liang W."/>
            <person name="Fang L."/>
            <person name="Cai C."/>
            <person name="Zhu X."/>
            <person name="Zhou B."/>
            <person name="Zhang Y."/>
            <person name="Chen Z."/>
            <person name="Xu S."/>
            <person name="Zhu R."/>
            <person name="Wang S."/>
            <person name="Zhang T."/>
            <person name="Zhao G."/>
        </authorList>
    </citation>
    <scope>NUCLEOTIDE SEQUENCE [LARGE SCALE GENOMIC DNA]</scope>
    <source>
        <strain evidence="8">cv. Xinhai21</strain>
        <tissue evidence="7">Leaf</tissue>
    </source>
</reference>
<evidence type="ECO:0000256" key="5">
    <source>
        <dbReference type="ARBA" id="ARBA00023136"/>
    </source>
</evidence>
<comment type="subcellular location">
    <subcellularLocation>
        <location evidence="1">Endomembrane system</location>
    </subcellularLocation>
</comment>
<dbReference type="InterPro" id="IPR011989">
    <property type="entry name" value="ARM-like"/>
</dbReference>
<dbReference type="SUPFAM" id="SSF48371">
    <property type="entry name" value="ARM repeat"/>
    <property type="match status" value="1"/>
</dbReference>
<evidence type="ECO:0000256" key="2">
    <source>
        <dbReference type="ARBA" id="ARBA00006613"/>
    </source>
</evidence>
<proteinExistence type="inferred from homology"/>
<dbReference type="EMBL" id="KZ666767">
    <property type="protein sequence ID" value="PPR93591.1"/>
    <property type="molecule type" value="Genomic_DNA"/>
</dbReference>
<dbReference type="InterPro" id="IPR016024">
    <property type="entry name" value="ARM-type_fold"/>
</dbReference>
<dbReference type="GO" id="GO:0016192">
    <property type="term" value="P:vesicle-mediated transport"/>
    <property type="evidence" value="ECO:0007669"/>
    <property type="project" value="InterPro"/>
</dbReference>
<keyword evidence="5" id="KW-0472">Membrane</keyword>
<dbReference type="OrthoDB" id="1540076at2759"/>
<dbReference type="GO" id="GO:0030117">
    <property type="term" value="C:membrane coat"/>
    <property type="evidence" value="ECO:0007669"/>
    <property type="project" value="InterPro"/>
</dbReference>
<dbReference type="InterPro" id="IPR026739">
    <property type="entry name" value="AP_beta"/>
</dbReference>
<organism evidence="7 8">
    <name type="scientific">Gossypium barbadense</name>
    <name type="common">Sea Island cotton</name>
    <name type="synonym">Hibiscus barbadensis</name>
    <dbReference type="NCBI Taxonomy" id="3634"/>
    <lineage>
        <taxon>Eukaryota</taxon>
        <taxon>Viridiplantae</taxon>
        <taxon>Streptophyta</taxon>
        <taxon>Embryophyta</taxon>
        <taxon>Tracheophyta</taxon>
        <taxon>Spermatophyta</taxon>
        <taxon>Magnoliopsida</taxon>
        <taxon>eudicotyledons</taxon>
        <taxon>Gunneridae</taxon>
        <taxon>Pentapetalae</taxon>
        <taxon>rosids</taxon>
        <taxon>malvids</taxon>
        <taxon>Malvales</taxon>
        <taxon>Malvaceae</taxon>
        <taxon>Malvoideae</taxon>
        <taxon>Gossypium</taxon>
    </lineage>
</organism>
<evidence type="ECO:0000256" key="1">
    <source>
        <dbReference type="ARBA" id="ARBA00004308"/>
    </source>
</evidence>